<dbReference type="Proteomes" id="UP001279642">
    <property type="component" value="Unassembled WGS sequence"/>
</dbReference>
<feature type="region of interest" description="Disordered" evidence="1">
    <location>
        <begin position="47"/>
        <end position="103"/>
    </location>
</feature>
<keyword evidence="2" id="KW-0732">Signal</keyword>
<protein>
    <submittedName>
        <fullName evidence="3">DUF3035 domain-containing protein</fullName>
    </submittedName>
</protein>
<evidence type="ECO:0000256" key="2">
    <source>
        <dbReference type="SAM" id="SignalP"/>
    </source>
</evidence>
<keyword evidence="4" id="KW-1185">Reference proteome</keyword>
<proteinExistence type="predicted"/>
<name>A0ABU5E7V6_9PROT</name>
<comment type="caution">
    <text evidence="3">The sequence shown here is derived from an EMBL/GenBank/DDBJ whole genome shotgun (WGS) entry which is preliminary data.</text>
</comment>
<dbReference type="EMBL" id="JAXCLW010000001">
    <property type="protein sequence ID" value="MDY0882388.1"/>
    <property type="molecule type" value="Genomic_DNA"/>
</dbReference>
<dbReference type="Pfam" id="PF11233">
    <property type="entry name" value="DUF3035"/>
    <property type="match status" value="1"/>
</dbReference>
<reference evidence="3 4" key="1">
    <citation type="journal article" date="2016" name="Antonie Van Leeuwenhoek">
        <title>Dongia soli sp. nov., isolated from soil from Dokdo, Korea.</title>
        <authorList>
            <person name="Kim D.U."/>
            <person name="Lee H."/>
            <person name="Kim H."/>
            <person name="Kim S.G."/>
            <person name="Ka J.O."/>
        </authorList>
    </citation>
    <scope>NUCLEOTIDE SEQUENCE [LARGE SCALE GENOMIC DNA]</scope>
    <source>
        <strain evidence="3 4">D78</strain>
    </source>
</reference>
<accession>A0ABU5E7V6</accession>
<dbReference type="RefSeq" id="WP_320507411.1">
    <property type="nucleotide sequence ID" value="NZ_JAXCLW010000001.1"/>
</dbReference>
<evidence type="ECO:0000256" key="1">
    <source>
        <dbReference type="SAM" id="MobiDB-lite"/>
    </source>
</evidence>
<evidence type="ECO:0000313" key="3">
    <source>
        <dbReference type="EMBL" id="MDY0882388.1"/>
    </source>
</evidence>
<feature type="chain" id="PRO_5047219944" evidence="2">
    <location>
        <begin position="17"/>
        <end position="198"/>
    </location>
</feature>
<dbReference type="InterPro" id="IPR021395">
    <property type="entry name" value="DUF3035"/>
</dbReference>
<gene>
    <name evidence="3" type="ORF">SMD27_06010</name>
</gene>
<feature type="signal peptide" evidence="2">
    <location>
        <begin position="1"/>
        <end position="16"/>
    </location>
</feature>
<organism evidence="3 4">
    <name type="scientific">Dongia soli</name>
    <dbReference type="NCBI Taxonomy" id="600628"/>
    <lineage>
        <taxon>Bacteria</taxon>
        <taxon>Pseudomonadati</taxon>
        <taxon>Pseudomonadota</taxon>
        <taxon>Alphaproteobacteria</taxon>
        <taxon>Rhodospirillales</taxon>
        <taxon>Dongiaceae</taxon>
        <taxon>Dongia</taxon>
    </lineage>
</organism>
<evidence type="ECO:0000313" key="4">
    <source>
        <dbReference type="Proteomes" id="UP001279642"/>
    </source>
</evidence>
<sequence>MRRKTIALYISTVAAAALLTGCEATKETLGLTKRSPDEFRVVSRAPLSMPPNYSLRPPTPGAPRPQEGTARDQAENAVFGHPGAGIGNDQVPPPIGEGAAGTAQSAGEAALLQSAGLAGVDPNIRQEVDAETAQDEANSTSLADSLTFWRSPQPYGTVIDPAAEQKRLQENAALGKPVTEGDTPVIERKQRGMLEGIF</sequence>
<dbReference type="PROSITE" id="PS51257">
    <property type="entry name" value="PROKAR_LIPOPROTEIN"/>
    <property type="match status" value="1"/>
</dbReference>